<dbReference type="OrthoDB" id="3389322at2"/>
<evidence type="ECO:0000313" key="4">
    <source>
        <dbReference type="Proteomes" id="UP000194218"/>
    </source>
</evidence>
<evidence type="ECO:0000256" key="1">
    <source>
        <dbReference type="SAM" id="Phobius"/>
    </source>
</evidence>
<dbReference type="Pfam" id="PF13559">
    <property type="entry name" value="DUF4129"/>
    <property type="match status" value="1"/>
</dbReference>
<sequence>MTGVAWPWTDEPGPPVVVDRGPAREDAERELSRQIYTEHEPGLFRRVWDWLWERLFGILEAAVFATPGGWLGLLVIAAVVTALLIALRLRLGAVRHAAGGARTGAVFTDRPRTAAEHRAAAEEHARAARWEPAVRERMRAVVRSLEERDLLDPRPGRTAHEAAAEAARPMPGLAAPLRTAATAFDAVTYGGRSAAPADYDQLRDLDDRLARTRPDLTATATWTAP</sequence>
<dbReference type="EMBL" id="CP021121">
    <property type="protein sequence ID" value="ARQ72440.1"/>
    <property type="molecule type" value="Genomic_DNA"/>
</dbReference>
<accession>A0A1W7D767</accession>
<dbReference type="Proteomes" id="UP000194218">
    <property type="component" value="Chromosome"/>
</dbReference>
<dbReference type="AlphaFoldDB" id="A0A1W7D767"/>
<name>A0A1W7D767_9ACTN</name>
<evidence type="ECO:0000313" key="3">
    <source>
        <dbReference type="EMBL" id="ARQ72440.1"/>
    </source>
</evidence>
<keyword evidence="1" id="KW-0472">Membrane</keyword>
<dbReference type="InterPro" id="IPR025403">
    <property type="entry name" value="TgpA-like_C"/>
</dbReference>
<keyword evidence="1" id="KW-0812">Transmembrane</keyword>
<keyword evidence="4" id="KW-1185">Reference proteome</keyword>
<proteinExistence type="predicted"/>
<feature type="transmembrane region" description="Helical" evidence="1">
    <location>
        <begin position="69"/>
        <end position="87"/>
    </location>
</feature>
<organism evidence="3 4">
    <name type="scientific">Streptomyces marincola</name>
    <dbReference type="NCBI Taxonomy" id="2878388"/>
    <lineage>
        <taxon>Bacteria</taxon>
        <taxon>Bacillati</taxon>
        <taxon>Actinomycetota</taxon>
        <taxon>Actinomycetes</taxon>
        <taxon>Kitasatosporales</taxon>
        <taxon>Streptomycetaceae</taxon>
        <taxon>Streptomyces</taxon>
    </lineage>
</organism>
<gene>
    <name evidence="3" type="ORF">CAG99_17465</name>
</gene>
<evidence type="ECO:0000259" key="2">
    <source>
        <dbReference type="Pfam" id="PF13559"/>
    </source>
</evidence>
<feature type="domain" description="Protein-glutamine gamma-glutamyltransferase-like C-terminal" evidence="2">
    <location>
        <begin position="137"/>
        <end position="206"/>
    </location>
</feature>
<protein>
    <recommendedName>
        <fullName evidence="2">Protein-glutamine gamma-glutamyltransferase-like C-terminal domain-containing protein</fullName>
    </recommendedName>
</protein>
<dbReference type="KEGG" id="smao:CAG99_17465"/>
<reference evidence="3 4" key="1">
    <citation type="submission" date="2017-05" db="EMBL/GenBank/DDBJ databases">
        <title>Complete genome sequence of Streptomyces sp. SCSIO 03032 revealed the diverse biosynthetic pathways for its bioactive secondary metabolites.</title>
        <authorList>
            <person name="Ma L."/>
            <person name="Zhu Y."/>
            <person name="Zhang W."/>
            <person name="Zhang G."/>
            <person name="Tian X."/>
            <person name="Zhang S."/>
            <person name="Zhang C."/>
        </authorList>
    </citation>
    <scope>NUCLEOTIDE SEQUENCE [LARGE SCALE GENOMIC DNA]</scope>
    <source>
        <strain evidence="3 4">SCSIO 03032</strain>
    </source>
</reference>
<keyword evidence="1" id="KW-1133">Transmembrane helix</keyword>